<feature type="region of interest" description="Disordered" evidence="1">
    <location>
        <begin position="1"/>
        <end position="133"/>
    </location>
</feature>
<accession>A0AA38XA39</accession>
<gene>
    <name evidence="2" type="ORF">H2200_005995</name>
</gene>
<dbReference type="AlphaFoldDB" id="A0AA38XA39"/>
<feature type="region of interest" description="Disordered" evidence="1">
    <location>
        <begin position="457"/>
        <end position="523"/>
    </location>
</feature>
<feature type="compositionally biased region" description="Low complexity" evidence="1">
    <location>
        <begin position="367"/>
        <end position="377"/>
    </location>
</feature>
<feature type="compositionally biased region" description="Acidic residues" evidence="1">
    <location>
        <begin position="109"/>
        <end position="118"/>
    </location>
</feature>
<feature type="region of interest" description="Disordered" evidence="1">
    <location>
        <begin position="570"/>
        <end position="622"/>
    </location>
</feature>
<feature type="region of interest" description="Disordered" evidence="1">
    <location>
        <begin position="156"/>
        <end position="197"/>
    </location>
</feature>
<name>A0AA38XA39_9EURO</name>
<evidence type="ECO:0000313" key="3">
    <source>
        <dbReference type="Proteomes" id="UP001172673"/>
    </source>
</evidence>
<protein>
    <submittedName>
        <fullName evidence="2">Uncharacterized protein</fullName>
    </submittedName>
</protein>
<dbReference type="Proteomes" id="UP001172673">
    <property type="component" value="Unassembled WGS sequence"/>
</dbReference>
<feature type="compositionally biased region" description="Basic residues" evidence="1">
    <location>
        <begin position="25"/>
        <end position="36"/>
    </location>
</feature>
<feature type="compositionally biased region" description="Polar residues" evidence="1">
    <location>
        <begin position="378"/>
        <end position="388"/>
    </location>
</feature>
<proteinExistence type="predicted"/>
<feature type="compositionally biased region" description="Pro residues" evidence="1">
    <location>
        <begin position="41"/>
        <end position="98"/>
    </location>
</feature>
<feature type="compositionally biased region" description="Basic and acidic residues" evidence="1">
    <location>
        <begin position="9"/>
        <end position="24"/>
    </location>
</feature>
<dbReference type="EMBL" id="JAPDRK010000008">
    <property type="protein sequence ID" value="KAJ9609667.1"/>
    <property type="molecule type" value="Genomic_DNA"/>
</dbReference>
<reference evidence="2" key="1">
    <citation type="submission" date="2022-10" db="EMBL/GenBank/DDBJ databases">
        <title>Culturing micro-colonial fungi from biological soil crusts in the Mojave desert and describing Neophaeococcomyces mojavensis, and introducing the new genera and species Taxawa tesnikishii.</title>
        <authorList>
            <person name="Kurbessoian T."/>
            <person name="Stajich J.E."/>
        </authorList>
    </citation>
    <scope>NUCLEOTIDE SEQUENCE</scope>
    <source>
        <strain evidence="2">TK_41</strain>
    </source>
</reference>
<feature type="compositionally biased region" description="Polar residues" evidence="1">
    <location>
        <begin position="578"/>
        <end position="588"/>
    </location>
</feature>
<feature type="compositionally biased region" description="Polar residues" evidence="1">
    <location>
        <begin position="170"/>
        <end position="195"/>
    </location>
</feature>
<evidence type="ECO:0000313" key="2">
    <source>
        <dbReference type="EMBL" id="KAJ9609667.1"/>
    </source>
</evidence>
<organism evidence="2 3">
    <name type="scientific">Cladophialophora chaetospira</name>
    <dbReference type="NCBI Taxonomy" id="386627"/>
    <lineage>
        <taxon>Eukaryota</taxon>
        <taxon>Fungi</taxon>
        <taxon>Dikarya</taxon>
        <taxon>Ascomycota</taxon>
        <taxon>Pezizomycotina</taxon>
        <taxon>Eurotiomycetes</taxon>
        <taxon>Chaetothyriomycetidae</taxon>
        <taxon>Chaetothyriales</taxon>
        <taxon>Herpotrichiellaceae</taxon>
        <taxon>Cladophialophora</taxon>
    </lineage>
</organism>
<feature type="region of interest" description="Disordered" evidence="1">
    <location>
        <begin position="363"/>
        <end position="394"/>
    </location>
</feature>
<comment type="caution">
    <text evidence="2">The sequence shown here is derived from an EMBL/GenBank/DDBJ whole genome shotgun (WGS) entry which is preliminary data.</text>
</comment>
<feature type="region of interest" description="Disordered" evidence="1">
    <location>
        <begin position="411"/>
        <end position="442"/>
    </location>
</feature>
<evidence type="ECO:0000256" key="1">
    <source>
        <dbReference type="SAM" id="MobiDB-lite"/>
    </source>
</evidence>
<keyword evidence="3" id="KW-1185">Reference proteome</keyword>
<sequence>MSASRLRRRLEGARTFRHRDERGGSSHRYRTLRHVKRQGEVPPPLGPKPPPPPSPGSPPAPPGPAPPAPSSRAGPPPAPPPGPPPLAPKEPPLKPPPGILDNGFAPGEETSDDDDSDHEDGGTTVNPFAPATAAVPETQLSITASMDTFNPFTPASSTDAFGTSDPGIFFSSTSREPQTSTTNDGSSISTVSQASHSDDRFTILTVSETSSFTDQSSAYTVSETSTPNDHYSPSTTIEATYTPTAIMPPTTIAPSWTSVTGSMLPMASATTSMAPGVALPEASGHTHAKAAVVVPSVFGSVAAVAALFLLLRYCTPIRARWAIFLAGRRQRLPEEEDAVTQTASPPMVESYATRTAVAYRNPASLYPSSSDPSSDPSRPNTATTSVSRGTAIALPVTSTRVPPPILIRNFSKTLPQNPRAGQAILPQNDGGDGSKNPPAGQPVRVLSRNEVRDSAAVASSAAVPSNDRGTYSFNFNGPDYATARPREPDGYLKRHSRHPSGLENNPPTPVAPKVSLASSPEEADPMPNLNILSIGSGSGIGMFPLPPSSPSTAHFGPGTPPESVVDYHEPQRGVRKSITPSESISNVPDSPVTLGGSLMPPLPNRGERWSYNSASTRSRRLA</sequence>